<dbReference type="Gene3D" id="3.30.530.20">
    <property type="match status" value="1"/>
</dbReference>
<organism evidence="1 2">
    <name type="scientific">Enhygromyxa salina</name>
    <dbReference type="NCBI Taxonomy" id="215803"/>
    <lineage>
        <taxon>Bacteria</taxon>
        <taxon>Pseudomonadati</taxon>
        <taxon>Myxococcota</taxon>
        <taxon>Polyangia</taxon>
        <taxon>Nannocystales</taxon>
        <taxon>Nannocystaceae</taxon>
        <taxon>Enhygromyxa</taxon>
    </lineage>
</organism>
<evidence type="ECO:0000313" key="2">
    <source>
        <dbReference type="Proteomes" id="UP000238823"/>
    </source>
</evidence>
<sequence>MVRVEVNELLAAPIDALFERLVDHESYASYAGVSSATLTRAGHEARNGAGAQRRVRLGAVVLWEDIVAFERPTLMEYRIVKVRPPLVRHLLGRVSLSPEGEGTRVVWVSEFEVRIPGLGRVLEPRLRAEFDGAFRAMLHEMARRARHQTASA</sequence>
<dbReference type="InterPro" id="IPR019587">
    <property type="entry name" value="Polyketide_cyclase/dehydratase"/>
</dbReference>
<dbReference type="Proteomes" id="UP000238823">
    <property type="component" value="Unassembled WGS sequence"/>
</dbReference>
<accession>A0A2S9XBX8</accession>
<proteinExistence type="predicted"/>
<dbReference type="RefSeq" id="WP_146158768.1">
    <property type="nucleotide sequence ID" value="NZ_PVNL01000192.1"/>
</dbReference>
<comment type="caution">
    <text evidence="1">The sequence shown here is derived from an EMBL/GenBank/DDBJ whole genome shotgun (WGS) entry which is preliminary data.</text>
</comment>
<reference evidence="1 2" key="1">
    <citation type="submission" date="2018-03" db="EMBL/GenBank/DDBJ databases">
        <title>Draft Genome Sequences of the Obligatory Marine Myxobacteria Enhygromyxa salina SWB007.</title>
        <authorList>
            <person name="Poehlein A."/>
            <person name="Moghaddam J.A."/>
            <person name="Harms H."/>
            <person name="Alanjari M."/>
            <person name="Koenig G.M."/>
            <person name="Daniel R."/>
            <person name="Schaeberle T.F."/>
        </authorList>
    </citation>
    <scope>NUCLEOTIDE SEQUENCE [LARGE SCALE GENOMIC DNA]</scope>
    <source>
        <strain evidence="1 2">SWB007</strain>
    </source>
</reference>
<dbReference type="SUPFAM" id="SSF55961">
    <property type="entry name" value="Bet v1-like"/>
    <property type="match status" value="1"/>
</dbReference>
<dbReference type="OrthoDB" id="1364128at2"/>
<evidence type="ECO:0000313" key="1">
    <source>
        <dbReference type="EMBL" id="PRP90363.1"/>
    </source>
</evidence>
<protein>
    <submittedName>
        <fullName evidence="1">Polyketide cyclase / dehydrase and lipid transport</fullName>
    </submittedName>
</protein>
<dbReference type="EMBL" id="PVNL01000192">
    <property type="protein sequence ID" value="PRP90363.1"/>
    <property type="molecule type" value="Genomic_DNA"/>
</dbReference>
<dbReference type="InterPro" id="IPR023393">
    <property type="entry name" value="START-like_dom_sf"/>
</dbReference>
<dbReference type="Pfam" id="PF10604">
    <property type="entry name" value="Polyketide_cyc2"/>
    <property type="match status" value="1"/>
</dbReference>
<dbReference type="AlphaFoldDB" id="A0A2S9XBX8"/>
<gene>
    <name evidence="1" type="ORF">ENSA7_82480</name>
</gene>
<name>A0A2S9XBX8_9BACT</name>
<dbReference type="CDD" id="cd07821">
    <property type="entry name" value="PYR_PYL_RCAR_like"/>
    <property type="match status" value="1"/>
</dbReference>